<accession>A0ABS6DZP3</accession>
<dbReference type="PANTHER" id="PTHR35813">
    <property type="entry name" value="INNER MEMBRANE PROTEIN YBAN"/>
    <property type="match status" value="1"/>
</dbReference>
<keyword evidence="1" id="KW-1133">Transmembrane helix</keyword>
<dbReference type="EMBL" id="JAHLOQ010000031">
    <property type="protein sequence ID" value="MBU5336873.1"/>
    <property type="molecule type" value="Genomic_DNA"/>
</dbReference>
<evidence type="ECO:0000256" key="1">
    <source>
        <dbReference type="SAM" id="Phobius"/>
    </source>
</evidence>
<keyword evidence="1" id="KW-0812">Transmembrane</keyword>
<feature type="transmembrane region" description="Helical" evidence="1">
    <location>
        <begin position="82"/>
        <end position="109"/>
    </location>
</feature>
<reference evidence="2 3" key="1">
    <citation type="submission" date="2021-06" db="EMBL/GenBank/DDBJ databases">
        <authorList>
            <person name="Sun Q."/>
            <person name="Li D."/>
        </authorList>
    </citation>
    <scope>NUCLEOTIDE SEQUENCE [LARGE SCALE GENOMIC DNA]</scope>
    <source>
        <strain evidence="2 3">N19</strain>
    </source>
</reference>
<dbReference type="Proteomes" id="UP001196301">
    <property type="component" value="Unassembled WGS sequence"/>
</dbReference>
<dbReference type="PANTHER" id="PTHR35813:SF1">
    <property type="entry name" value="INNER MEMBRANE PROTEIN YBAN"/>
    <property type="match status" value="1"/>
</dbReference>
<comment type="caution">
    <text evidence="2">The sequence shown here is derived from an EMBL/GenBank/DDBJ whole genome shotgun (WGS) entry which is preliminary data.</text>
</comment>
<dbReference type="InterPro" id="IPR007401">
    <property type="entry name" value="DUF454"/>
</dbReference>
<organism evidence="2 3">
    <name type="scientific">Intestinibacter bartlettii</name>
    <dbReference type="NCBI Taxonomy" id="261299"/>
    <lineage>
        <taxon>Bacteria</taxon>
        <taxon>Bacillati</taxon>
        <taxon>Bacillota</taxon>
        <taxon>Clostridia</taxon>
        <taxon>Peptostreptococcales</taxon>
        <taxon>Peptostreptococcaceae</taxon>
        <taxon>Intestinibacter</taxon>
    </lineage>
</organism>
<protein>
    <submittedName>
        <fullName evidence="2">YbaN family protein</fullName>
    </submittedName>
</protein>
<keyword evidence="1" id="KW-0472">Membrane</keyword>
<proteinExistence type="predicted"/>
<keyword evidence="3" id="KW-1185">Reference proteome</keyword>
<dbReference type="PIRSF" id="PIRSF016789">
    <property type="entry name" value="DUF454"/>
    <property type="match status" value="1"/>
</dbReference>
<name>A0ABS6DZP3_9FIRM</name>
<evidence type="ECO:0000313" key="2">
    <source>
        <dbReference type="EMBL" id="MBU5336873.1"/>
    </source>
</evidence>
<dbReference type="RefSeq" id="WP_216570770.1">
    <property type="nucleotide sequence ID" value="NZ_JAHLOQ010000031.1"/>
</dbReference>
<dbReference type="Pfam" id="PF04304">
    <property type="entry name" value="DUF454"/>
    <property type="match status" value="1"/>
</dbReference>
<evidence type="ECO:0000313" key="3">
    <source>
        <dbReference type="Proteomes" id="UP001196301"/>
    </source>
</evidence>
<gene>
    <name evidence="2" type="ORF">KQI20_10520</name>
</gene>
<sequence length="126" mass="14387">MTTLKKIGLIALGTLSLIIGIIGIFLPILPTTPLLLLTSYCYIKSSEKLSEKFMNTKIYDKYVRNFHEQGGMTLKGKLMLTIPVSLLLLFMFIIIESPIMRIVIVVMWVTKVIFFTKMKTIKIEEV</sequence>
<feature type="transmembrane region" description="Helical" evidence="1">
    <location>
        <begin position="7"/>
        <end position="29"/>
    </location>
</feature>